<dbReference type="PROSITE" id="PS51683">
    <property type="entry name" value="SAM_OMT_II"/>
    <property type="match status" value="1"/>
</dbReference>
<dbReference type="InterPro" id="IPR036388">
    <property type="entry name" value="WH-like_DNA-bd_sf"/>
</dbReference>
<dbReference type="GO" id="GO:0008168">
    <property type="term" value="F:methyltransferase activity"/>
    <property type="evidence" value="ECO:0007669"/>
    <property type="project" value="UniProtKB-KW"/>
</dbReference>
<keyword evidence="3" id="KW-0949">S-adenosyl-L-methionine</keyword>
<keyword evidence="2" id="KW-0808">Transferase</keyword>
<keyword evidence="7" id="KW-1185">Reference proteome</keyword>
<evidence type="ECO:0000256" key="2">
    <source>
        <dbReference type="ARBA" id="ARBA00022679"/>
    </source>
</evidence>
<dbReference type="Pfam" id="PF00891">
    <property type="entry name" value="Methyltransf_2"/>
    <property type="match status" value="1"/>
</dbReference>
<dbReference type="GO" id="GO:0032259">
    <property type="term" value="P:methylation"/>
    <property type="evidence" value="ECO:0007669"/>
    <property type="project" value="UniProtKB-KW"/>
</dbReference>
<sequence>MTTVISSKPQENSAKNLASVSLPSWLEHKLGNWLANKLTKFIESQIPANARLLDMVSSFQQGQCLYVVAKLKVADCLVDSPKHIQTLAEELKVQADPLARIMRYLCELGIFGQDHLGRYTLTQVSELLVSYHPQSLRPVVLLYNEETYNVWANLLHTVKTGENTFTSTYNTPFFKYHSLYSDFADIYNQSMASLSILLDQAVAEDYDFSVYRTLADIGGGQGNLLRQIAERYSSLQCILFDTQAVLTAEVKEQWQQDPMDNRVKLQIGDFFQSVPTGVDAYLLKNVIHNWPDEQVVQIYKTIHQAMKPQSRLLLAETVIFDHDAMQRMKLKLDLNMMVIHSSKERTVKQHSELLETAGLKIVKIVPTRSHLSVIEAKPMNSY</sequence>
<evidence type="ECO:0000259" key="4">
    <source>
        <dbReference type="Pfam" id="PF00891"/>
    </source>
</evidence>
<protein>
    <submittedName>
        <fullName evidence="6">Methyltransferase domain-containing protein</fullName>
    </submittedName>
</protein>
<feature type="domain" description="O-methyltransferase dimerisation" evidence="5">
    <location>
        <begin position="54"/>
        <end position="129"/>
    </location>
</feature>
<dbReference type="InterPro" id="IPR016461">
    <property type="entry name" value="COMT-like"/>
</dbReference>
<dbReference type="Proteomes" id="UP000661112">
    <property type="component" value="Unassembled WGS sequence"/>
</dbReference>
<dbReference type="InterPro" id="IPR029063">
    <property type="entry name" value="SAM-dependent_MTases_sf"/>
</dbReference>
<dbReference type="PANTHER" id="PTHR43712">
    <property type="entry name" value="PUTATIVE (AFU_ORTHOLOGUE AFUA_4G14580)-RELATED"/>
    <property type="match status" value="1"/>
</dbReference>
<evidence type="ECO:0000313" key="6">
    <source>
        <dbReference type="EMBL" id="MBD2504345.1"/>
    </source>
</evidence>
<dbReference type="RefSeq" id="WP_190478043.1">
    <property type="nucleotide sequence ID" value="NZ_JACJSG010000049.1"/>
</dbReference>
<dbReference type="InterPro" id="IPR001077">
    <property type="entry name" value="COMT_C"/>
</dbReference>
<gene>
    <name evidence="6" type="ORF">H6G83_27680</name>
</gene>
<dbReference type="PANTHER" id="PTHR43712:SF2">
    <property type="entry name" value="O-METHYLTRANSFERASE CICE"/>
    <property type="match status" value="1"/>
</dbReference>
<keyword evidence="1 6" id="KW-0489">Methyltransferase</keyword>
<dbReference type="SUPFAM" id="SSF53335">
    <property type="entry name" value="S-adenosyl-L-methionine-dependent methyltransferases"/>
    <property type="match status" value="1"/>
</dbReference>
<reference evidence="6 7" key="1">
    <citation type="journal article" date="2020" name="ISME J.">
        <title>Comparative genomics reveals insights into cyanobacterial evolution and habitat adaptation.</title>
        <authorList>
            <person name="Chen M.Y."/>
            <person name="Teng W.K."/>
            <person name="Zhao L."/>
            <person name="Hu C.X."/>
            <person name="Zhou Y.K."/>
            <person name="Han B.P."/>
            <person name="Song L.R."/>
            <person name="Shu W.S."/>
        </authorList>
    </citation>
    <scope>NUCLEOTIDE SEQUENCE [LARGE SCALE GENOMIC DNA]</scope>
    <source>
        <strain evidence="6 7">FACHB-119</strain>
    </source>
</reference>
<dbReference type="EMBL" id="JACJSG010000049">
    <property type="protein sequence ID" value="MBD2504345.1"/>
    <property type="molecule type" value="Genomic_DNA"/>
</dbReference>
<name>A0ABR8DAW7_9NOST</name>
<dbReference type="SUPFAM" id="SSF46785">
    <property type="entry name" value="Winged helix' DNA-binding domain"/>
    <property type="match status" value="1"/>
</dbReference>
<dbReference type="Pfam" id="PF08100">
    <property type="entry name" value="Dimerisation"/>
    <property type="match status" value="1"/>
</dbReference>
<organism evidence="6 7">
    <name type="scientific">Anabaena azotica FACHB-119</name>
    <dbReference type="NCBI Taxonomy" id="947527"/>
    <lineage>
        <taxon>Bacteria</taxon>
        <taxon>Bacillati</taxon>
        <taxon>Cyanobacteriota</taxon>
        <taxon>Cyanophyceae</taxon>
        <taxon>Nostocales</taxon>
        <taxon>Nostocaceae</taxon>
        <taxon>Anabaena</taxon>
        <taxon>Anabaena azotica</taxon>
    </lineage>
</organism>
<evidence type="ECO:0000259" key="5">
    <source>
        <dbReference type="Pfam" id="PF08100"/>
    </source>
</evidence>
<comment type="caution">
    <text evidence="6">The sequence shown here is derived from an EMBL/GenBank/DDBJ whole genome shotgun (WGS) entry which is preliminary data.</text>
</comment>
<proteinExistence type="predicted"/>
<evidence type="ECO:0000256" key="3">
    <source>
        <dbReference type="ARBA" id="ARBA00022691"/>
    </source>
</evidence>
<dbReference type="Gene3D" id="1.10.10.10">
    <property type="entry name" value="Winged helix-like DNA-binding domain superfamily/Winged helix DNA-binding domain"/>
    <property type="match status" value="1"/>
</dbReference>
<dbReference type="InterPro" id="IPR012967">
    <property type="entry name" value="COMT_dimerisation"/>
</dbReference>
<dbReference type="Gene3D" id="3.40.50.150">
    <property type="entry name" value="Vaccinia Virus protein VP39"/>
    <property type="match status" value="1"/>
</dbReference>
<dbReference type="PIRSF" id="PIRSF005739">
    <property type="entry name" value="O-mtase"/>
    <property type="match status" value="1"/>
</dbReference>
<feature type="domain" description="O-methyltransferase C-terminal" evidence="4">
    <location>
        <begin position="151"/>
        <end position="359"/>
    </location>
</feature>
<evidence type="ECO:0000313" key="7">
    <source>
        <dbReference type="Proteomes" id="UP000661112"/>
    </source>
</evidence>
<dbReference type="InterPro" id="IPR036390">
    <property type="entry name" value="WH_DNA-bd_sf"/>
</dbReference>
<evidence type="ECO:0000256" key="1">
    <source>
        <dbReference type="ARBA" id="ARBA00022603"/>
    </source>
</evidence>
<accession>A0ABR8DAW7</accession>